<dbReference type="EC" id="2.3.2.2" evidence="11"/>
<evidence type="ECO:0000256" key="3">
    <source>
        <dbReference type="ARBA" id="ARBA00009381"/>
    </source>
</evidence>
<feature type="active site" description="Nucleophile" evidence="9">
    <location>
        <position position="384"/>
    </location>
</feature>
<dbReference type="GO" id="GO:0036374">
    <property type="term" value="F:glutathione hydrolase activity"/>
    <property type="evidence" value="ECO:0007669"/>
    <property type="project" value="UniProtKB-UniRule"/>
</dbReference>
<name>A0AAW9SC83_9BACT</name>
<feature type="binding site" evidence="10">
    <location>
        <position position="426"/>
    </location>
    <ligand>
        <name>L-glutamate</name>
        <dbReference type="ChEBI" id="CHEBI:29985"/>
    </ligand>
</feature>
<evidence type="ECO:0000313" key="12">
    <source>
        <dbReference type="EMBL" id="MEN7550591.1"/>
    </source>
</evidence>
<dbReference type="EC" id="3.4.19.13" evidence="11"/>
<dbReference type="InterPro" id="IPR043138">
    <property type="entry name" value="GGT_lsub"/>
</dbReference>
<dbReference type="SUPFAM" id="SSF56235">
    <property type="entry name" value="N-terminal nucleophile aminohydrolases (Ntn hydrolases)"/>
    <property type="match status" value="1"/>
</dbReference>
<evidence type="ECO:0000256" key="7">
    <source>
        <dbReference type="ARBA" id="ARBA00023315"/>
    </source>
</evidence>
<keyword evidence="6 11" id="KW-0865">Zymogen</keyword>
<feature type="binding site" evidence="10">
    <location>
        <position position="477"/>
    </location>
    <ligand>
        <name>L-glutamate</name>
        <dbReference type="ChEBI" id="CHEBI:29985"/>
    </ligand>
</feature>
<dbReference type="GO" id="GO:0006751">
    <property type="term" value="P:glutathione catabolic process"/>
    <property type="evidence" value="ECO:0007669"/>
    <property type="project" value="UniProtKB-UniRule"/>
</dbReference>
<comment type="pathway">
    <text evidence="11">Sulfur metabolism; glutathione metabolism.</text>
</comment>
<evidence type="ECO:0000256" key="6">
    <source>
        <dbReference type="ARBA" id="ARBA00023145"/>
    </source>
</evidence>
<keyword evidence="13" id="KW-1185">Reference proteome</keyword>
<dbReference type="GO" id="GO:0006750">
    <property type="term" value="P:glutathione biosynthetic process"/>
    <property type="evidence" value="ECO:0007669"/>
    <property type="project" value="UniProtKB-KW"/>
</dbReference>
<dbReference type="GO" id="GO:0103068">
    <property type="term" value="F:leukotriene C4 gamma-glutamyl transferase activity"/>
    <property type="evidence" value="ECO:0007669"/>
    <property type="project" value="UniProtKB-EC"/>
</dbReference>
<organism evidence="12 13">
    <name type="scientific">Rapidithrix thailandica</name>
    <dbReference type="NCBI Taxonomy" id="413964"/>
    <lineage>
        <taxon>Bacteria</taxon>
        <taxon>Pseudomonadati</taxon>
        <taxon>Bacteroidota</taxon>
        <taxon>Cytophagia</taxon>
        <taxon>Cytophagales</taxon>
        <taxon>Flammeovirgaceae</taxon>
        <taxon>Rapidithrix</taxon>
    </lineage>
</organism>
<evidence type="ECO:0000256" key="9">
    <source>
        <dbReference type="PIRSR" id="PIRSR600101-1"/>
    </source>
</evidence>
<evidence type="ECO:0000256" key="1">
    <source>
        <dbReference type="ARBA" id="ARBA00001049"/>
    </source>
</evidence>
<feature type="binding site" evidence="10">
    <location>
        <position position="107"/>
    </location>
    <ligand>
        <name>L-glutamate</name>
        <dbReference type="ChEBI" id="CHEBI:29985"/>
    </ligand>
</feature>
<comment type="PTM">
    <text evidence="11">Cleaved by autocatalysis into a large and a small subunit.</text>
</comment>
<evidence type="ECO:0000256" key="5">
    <source>
        <dbReference type="ARBA" id="ARBA00022801"/>
    </source>
</evidence>
<evidence type="ECO:0000256" key="10">
    <source>
        <dbReference type="PIRSR" id="PIRSR600101-2"/>
    </source>
</evidence>
<gene>
    <name evidence="12" type="primary">ggt</name>
    <name evidence="12" type="ORF">AAG747_21915</name>
</gene>
<comment type="catalytic activity">
    <reaction evidence="8 11">
        <text>an N-terminal (5-L-glutamyl)-[peptide] + an alpha-amino acid = 5-L-glutamyl amino acid + an N-terminal L-alpha-aminoacyl-[peptide]</text>
        <dbReference type="Rhea" id="RHEA:23904"/>
        <dbReference type="Rhea" id="RHEA-COMP:9780"/>
        <dbReference type="Rhea" id="RHEA-COMP:9795"/>
        <dbReference type="ChEBI" id="CHEBI:77644"/>
        <dbReference type="ChEBI" id="CHEBI:78597"/>
        <dbReference type="ChEBI" id="CHEBI:78599"/>
        <dbReference type="ChEBI" id="CHEBI:78608"/>
        <dbReference type="EC" id="2.3.2.2"/>
    </reaction>
</comment>
<dbReference type="InterPro" id="IPR029055">
    <property type="entry name" value="Ntn_hydrolases_N"/>
</dbReference>
<evidence type="ECO:0000256" key="2">
    <source>
        <dbReference type="ARBA" id="ARBA00001089"/>
    </source>
</evidence>
<evidence type="ECO:0000256" key="4">
    <source>
        <dbReference type="ARBA" id="ARBA00022679"/>
    </source>
</evidence>
<feature type="binding site" evidence="10">
    <location>
        <begin position="455"/>
        <end position="456"/>
    </location>
    <ligand>
        <name>L-glutamate</name>
        <dbReference type="ChEBI" id="CHEBI:29985"/>
    </ligand>
</feature>
<evidence type="ECO:0000256" key="11">
    <source>
        <dbReference type="RuleBase" id="RU368036"/>
    </source>
</evidence>
<dbReference type="InterPro" id="IPR043137">
    <property type="entry name" value="GGT_ssub_C"/>
</dbReference>
<comment type="similarity">
    <text evidence="3 11">Belongs to the gamma-glutamyltransferase family.</text>
</comment>
<dbReference type="Gene3D" id="3.60.20.40">
    <property type="match status" value="1"/>
</dbReference>
<reference evidence="12 13" key="1">
    <citation type="submission" date="2024-04" db="EMBL/GenBank/DDBJ databases">
        <title>Novel genus in family Flammeovirgaceae.</title>
        <authorList>
            <person name="Nguyen T.H."/>
            <person name="Vuong T.Q."/>
            <person name="Le H."/>
            <person name="Kim S.-G."/>
        </authorList>
    </citation>
    <scope>NUCLEOTIDE SEQUENCE [LARGE SCALE GENOMIC DNA]</scope>
    <source>
        <strain evidence="12 13">JCM 23209</strain>
    </source>
</reference>
<dbReference type="InterPro" id="IPR000101">
    <property type="entry name" value="GGT_peptidase"/>
</dbReference>
<feature type="binding site" evidence="10">
    <location>
        <begin position="402"/>
        <end position="404"/>
    </location>
    <ligand>
        <name>L-glutamate</name>
        <dbReference type="ChEBI" id="CHEBI:29985"/>
    </ligand>
</feature>
<evidence type="ECO:0000313" key="13">
    <source>
        <dbReference type="Proteomes" id="UP001403385"/>
    </source>
</evidence>
<accession>A0AAW9SC83</accession>
<keyword evidence="5 11" id="KW-0378">Hydrolase</keyword>
<keyword evidence="7 11" id="KW-0012">Acyltransferase</keyword>
<dbReference type="AlphaFoldDB" id="A0AAW9SC83"/>
<evidence type="ECO:0000256" key="8">
    <source>
        <dbReference type="ARBA" id="ARBA00047417"/>
    </source>
</evidence>
<comment type="catalytic activity">
    <reaction evidence="2 11">
        <text>glutathione + H2O = L-cysteinylglycine + L-glutamate</text>
        <dbReference type="Rhea" id="RHEA:28807"/>
        <dbReference type="ChEBI" id="CHEBI:15377"/>
        <dbReference type="ChEBI" id="CHEBI:29985"/>
        <dbReference type="ChEBI" id="CHEBI:57925"/>
        <dbReference type="ChEBI" id="CHEBI:61694"/>
        <dbReference type="EC" id="3.4.19.13"/>
    </reaction>
</comment>
<dbReference type="PRINTS" id="PR01210">
    <property type="entry name" value="GGTRANSPTASE"/>
</dbReference>
<dbReference type="PANTHER" id="PTHR43199:SF1">
    <property type="entry name" value="GLUTATHIONE HYDROLASE PROENZYME"/>
    <property type="match status" value="1"/>
</dbReference>
<comment type="subunit">
    <text evidence="11">This enzyme consists of two polypeptide chains, which are synthesized in precursor form from a single polypeptide.</text>
</comment>
<dbReference type="PANTHER" id="PTHR43199">
    <property type="entry name" value="GLUTATHIONE HYDROLASE"/>
    <property type="match status" value="1"/>
</dbReference>
<proteinExistence type="inferred from homology"/>
<dbReference type="RefSeq" id="WP_346823373.1">
    <property type="nucleotide sequence ID" value="NZ_JBDKWZ010000015.1"/>
</dbReference>
<comment type="catalytic activity">
    <reaction evidence="1 11">
        <text>an S-substituted glutathione + H2O = an S-substituted L-cysteinylglycine + L-glutamate</text>
        <dbReference type="Rhea" id="RHEA:59468"/>
        <dbReference type="ChEBI" id="CHEBI:15377"/>
        <dbReference type="ChEBI" id="CHEBI:29985"/>
        <dbReference type="ChEBI" id="CHEBI:90779"/>
        <dbReference type="ChEBI" id="CHEBI:143103"/>
        <dbReference type="EC" id="3.4.19.13"/>
    </reaction>
</comment>
<keyword evidence="11" id="KW-0317">Glutathione biosynthesis</keyword>
<dbReference type="Pfam" id="PF01019">
    <property type="entry name" value="G_glu_transpept"/>
    <property type="match status" value="1"/>
</dbReference>
<sequence length="576" mass="63258">MLHPSSSRIWGLVLLISFLFNACKLEKTQEEKRVYGTKAQNGMVASAHPLASQAGADILQQGGNAFDAAVAVHFALAVVYPAAGNLGGGGFMVSRTAKGESYSLDFREKAPIAASKNMYLDKEGNVIDNLSTKGYLAAGIPGSVAGILEMHKRFGSLPLNSLIQPAINLARKGFPLTQKEAKRLNRYQADFIEVNGDSIPWVKKEGSWQENDTIQLENLAQTLERIRDKGSEGFYKGETAQALIADAQNRKGLFTQKDLDSYQAVWREPLTTKYKERFKIISMPPPSSGGVALIQLLKGSENYPLKEWGFHSAKATHAIIELQRRVYADRARHLGDADFYPVPVDTLLSKSYLQHRFSDISPKQKTPSEKIKGGDITIVESSETTHFSIVDKEHNAVSITTTLNGNFGSKVFVKDLGFFLNNEMDDFSIKPGVPNMFGLVGGEANAIEPGKRMLSSMTPTIVEKDGTLWMVVGTPGGSTIITSVYQTLLNAIEYDMSMQEAVNAKRFHFQWLPDTVKSEPEAFSQEVLEVLQQKGHAVQQLPKGHDIGRMDCIMVYPDGTLEGASDPRGDDTAIGY</sequence>
<dbReference type="EMBL" id="JBDKWZ010000015">
    <property type="protein sequence ID" value="MEN7550591.1"/>
    <property type="molecule type" value="Genomic_DNA"/>
</dbReference>
<dbReference type="Gene3D" id="1.10.246.130">
    <property type="match status" value="1"/>
</dbReference>
<comment type="caution">
    <text evidence="12">The sequence shown here is derived from an EMBL/GenBank/DDBJ whole genome shotgun (WGS) entry which is preliminary data.</text>
</comment>
<dbReference type="Proteomes" id="UP001403385">
    <property type="component" value="Unassembled WGS sequence"/>
</dbReference>
<dbReference type="NCBIfam" id="TIGR00066">
    <property type="entry name" value="g_glut_trans"/>
    <property type="match status" value="1"/>
</dbReference>
<keyword evidence="4 11" id="KW-0808">Transferase</keyword>
<protein>
    <recommendedName>
        <fullName evidence="11">Glutathione hydrolase proenzyme</fullName>
        <ecNumber evidence="11">2.3.2.2</ecNumber>
        <ecNumber evidence="11">3.4.19.13</ecNumber>
    </recommendedName>
    <component>
        <recommendedName>
            <fullName evidence="11">Glutathione hydrolase large chain</fullName>
        </recommendedName>
    </component>
    <component>
        <recommendedName>
            <fullName evidence="11">Glutathione hydrolase small chain</fullName>
        </recommendedName>
    </component>
</protein>
<dbReference type="InterPro" id="IPR051792">
    <property type="entry name" value="GGT_bact"/>
</dbReference>